<sequence>MSRRGGEKLGADRPTSVAIAWHKSYGATDDGKRGDATTVQSADDDQTATHRLRLRLRLRLPETAAVARPSPGNRQSQGRSDLSAQSAAVAAALFTPSSTKFVRIRRFSPKRPNERIARTFQKNKRKCVDCTLTDMAVRAQDEAQLHSHRENYIPTYLPIRRI</sequence>
<feature type="compositionally biased region" description="Polar residues" evidence="1">
    <location>
        <begin position="72"/>
        <end position="82"/>
    </location>
</feature>
<feature type="region of interest" description="Disordered" evidence="1">
    <location>
        <begin position="60"/>
        <end position="83"/>
    </location>
</feature>
<dbReference type="AlphaFoldDB" id="A0AAN9TCD2"/>
<dbReference type="EMBL" id="JBBCAQ010000032">
    <property type="protein sequence ID" value="KAK7583678.1"/>
    <property type="molecule type" value="Genomic_DNA"/>
</dbReference>
<feature type="region of interest" description="Disordered" evidence="1">
    <location>
        <begin position="22"/>
        <end position="48"/>
    </location>
</feature>
<protein>
    <submittedName>
        <fullName evidence="2">Uncharacterized protein</fullName>
    </submittedName>
</protein>
<accession>A0AAN9TCD2</accession>
<dbReference type="Proteomes" id="UP001367676">
    <property type="component" value="Unassembled WGS sequence"/>
</dbReference>
<name>A0AAN9TCD2_9HEMI</name>
<evidence type="ECO:0000313" key="3">
    <source>
        <dbReference type="Proteomes" id="UP001367676"/>
    </source>
</evidence>
<keyword evidence="3" id="KW-1185">Reference proteome</keyword>
<organism evidence="2 3">
    <name type="scientific">Parthenolecanium corni</name>
    <dbReference type="NCBI Taxonomy" id="536013"/>
    <lineage>
        <taxon>Eukaryota</taxon>
        <taxon>Metazoa</taxon>
        <taxon>Ecdysozoa</taxon>
        <taxon>Arthropoda</taxon>
        <taxon>Hexapoda</taxon>
        <taxon>Insecta</taxon>
        <taxon>Pterygota</taxon>
        <taxon>Neoptera</taxon>
        <taxon>Paraneoptera</taxon>
        <taxon>Hemiptera</taxon>
        <taxon>Sternorrhyncha</taxon>
        <taxon>Coccoidea</taxon>
        <taxon>Coccidae</taxon>
        <taxon>Parthenolecanium</taxon>
    </lineage>
</organism>
<evidence type="ECO:0000256" key="1">
    <source>
        <dbReference type="SAM" id="MobiDB-lite"/>
    </source>
</evidence>
<reference evidence="2 3" key="1">
    <citation type="submission" date="2024-03" db="EMBL/GenBank/DDBJ databases">
        <title>Adaptation during the transition from Ophiocordyceps entomopathogen to insect associate is accompanied by gene loss and intensified selection.</title>
        <authorList>
            <person name="Ward C.M."/>
            <person name="Onetto C.A."/>
            <person name="Borneman A.R."/>
        </authorList>
    </citation>
    <scope>NUCLEOTIDE SEQUENCE [LARGE SCALE GENOMIC DNA]</scope>
    <source>
        <strain evidence="2">AWRI1</strain>
        <tissue evidence="2">Single Adult Female</tissue>
    </source>
</reference>
<evidence type="ECO:0000313" key="2">
    <source>
        <dbReference type="EMBL" id="KAK7583678.1"/>
    </source>
</evidence>
<proteinExistence type="predicted"/>
<gene>
    <name evidence="2" type="ORF">V9T40_004641</name>
</gene>
<comment type="caution">
    <text evidence="2">The sequence shown here is derived from an EMBL/GenBank/DDBJ whole genome shotgun (WGS) entry which is preliminary data.</text>
</comment>